<gene>
    <name evidence="2" type="ORF">ACH5RR_008591</name>
</gene>
<keyword evidence="3" id="KW-1185">Reference proteome</keyword>
<feature type="compositionally biased region" description="Low complexity" evidence="1">
    <location>
        <begin position="139"/>
        <end position="161"/>
    </location>
</feature>
<evidence type="ECO:0000256" key="1">
    <source>
        <dbReference type="SAM" id="MobiDB-lite"/>
    </source>
</evidence>
<proteinExistence type="predicted"/>
<dbReference type="EMBL" id="JBJUIK010000004">
    <property type="protein sequence ID" value="KAL3529269.1"/>
    <property type="molecule type" value="Genomic_DNA"/>
</dbReference>
<protein>
    <submittedName>
        <fullName evidence="2">Uncharacterized protein</fullName>
    </submittedName>
</protein>
<feature type="region of interest" description="Disordered" evidence="1">
    <location>
        <begin position="135"/>
        <end position="161"/>
    </location>
</feature>
<name>A0ABD3AC59_9GENT</name>
<accession>A0ABD3AC59</accession>
<sequence length="213" mass="24113">MVELLHVFKTATCTLSSVYFPTSHLFIPQAYDIVSILEDSVNNIIFQSVVIHMLQKWLNYYYHILSIYLVASVLDSRVKIDGLMQYLEAYYTIINKMLEYIVLKDNVVDPIEVVEMTKECIRTLYSDYQTQIPHTHAGSSDNSASSSPRNTNSSTSTINIPPSKKILHTLKRSRGGASSTEFDIYLTTSFEFQDDDSQKQVEGNLLFGTGMVG</sequence>
<organism evidence="2 3">
    <name type="scientific">Cinchona calisaya</name>
    <dbReference type="NCBI Taxonomy" id="153742"/>
    <lineage>
        <taxon>Eukaryota</taxon>
        <taxon>Viridiplantae</taxon>
        <taxon>Streptophyta</taxon>
        <taxon>Embryophyta</taxon>
        <taxon>Tracheophyta</taxon>
        <taxon>Spermatophyta</taxon>
        <taxon>Magnoliopsida</taxon>
        <taxon>eudicotyledons</taxon>
        <taxon>Gunneridae</taxon>
        <taxon>Pentapetalae</taxon>
        <taxon>asterids</taxon>
        <taxon>lamiids</taxon>
        <taxon>Gentianales</taxon>
        <taxon>Rubiaceae</taxon>
        <taxon>Cinchonoideae</taxon>
        <taxon>Cinchoneae</taxon>
        <taxon>Cinchona</taxon>
    </lineage>
</organism>
<evidence type="ECO:0000313" key="2">
    <source>
        <dbReference type="EMBL" id="KAL3529269.1"/>
    </source>
</evidence>
<reference evidence="2 3" key="1">
    <citation type="submission" date="2024-11" db="EMBL/GenBank/DDBJ databases">
        <title>A near-complete genome assembly of Cinchona calisaya.</title>
        <authorList>
            <person name="Lian D.C."/>
            <person name="Zhao X.W."/>
            <person name="Wei L."/>
        </authorList>
    </citation>
    <scope>NUCLEOTIDE SEQUENCE [LARGE SCALE GENOMIC DNA]</scope>
    <source>
        <tissue evidence="2">Nenye</tissue>
    </source>
</reference>
<dbReference type="AlphaFoldDB" id="A0ABD3AC59"/>
<evidence type="ECO:0000313" key="3">
    <source>
        <dbReference type="Proteomes" id="UP001630127"/>
    </source>
</evidence>
<dbReference type="Proteomes" id="UP001630127">
    <property type="component" value="Unassembled WGS sequence"/>
</dbReference>
<comment type="caution">
    <text evidence="2">The sequence shown here is derived from an EMBL/GenBank/DDBJ whole genome shotgun (WGS) entry which is preliminary data.</text>
</comment>